<evidence type="ECO:0000313" key="3">
    <source>
        <dbReference type="Proteomes" id="UP000254737"/>
    </source>
</evidence>
<keyword evidence="1" id="KW-0472">Membrane</keyword>
<gene>
    <name evidence="2" type="ORF">NCTC13456_01657</name>
</gene>
<evidence type="ECO:0000256" key="1">
    <source>
        <dbReference type="SAM" id="Phobius"/>
    </source>
</evidence>
<dbReference type="Proteomes" id="UP000254737">
    <property type="component" value="Unassembled WGS sequence"/>
</dbReference>
<evidence type="ECO:0000313" key="2">
    <source>
        <dbReference type="EMBL" id="STD55670.1"/>
    </source>
</evidence>
<protein>
    <submittedName>
        <fullName evidence="2">Uncharacterized protein</fullName>
    </submittedName>
</protein>
<feature type="transmembrane region" description="Helical" evidence="1">
    <location>
        <begin position="76"/>
        <end position="94"/>
    </location>
</feature>
<feature type="transmembrane region" description="Helical" evidence="1">
    <location>
        <begin position="7"/>
        <end position="28"/>
    </location>
</feature>
<dbReference type="RefSeq" id="WP_114999923.1">
    <property type="nucleotide sequence ID" value="NZ_UFXS01000001.1"/>
</dbReference>
<name>A0A376G7F0_9FLAO</name>
<dbReference type="EMBL" id="UFXS01000001">
    <property type="protein sequence ID" value="STD55670.1"/>
    <property type="molecule type" value="Genomic_DNA"/>
</dbReference>
<feature type="transmembrane region" description="Helical" evidence="1">
    <location>
        <begin position="40"/>
        <end position="56"/>
    </location>
</feature>
<reference evidence="2 3" key="1">
    <citation type="submission" date="2018-06" db="EMBL/GenBank/DDBJ databases">
        <authorList>
            <consortium name="Pathogen Informatics"/>
            <person name="Doyle S."/>
        </authorList>
    </citation>
    <scope>NUCLEOTIDE SEQUENCE [LARGE SCALE GENOMIC DNA]</scope>
    <source>
        <strain evidence="2 3">NCTC13456</strain>
    </source>
</reference>
<organism evidence="2 3">
    <name type="scientific">Empedobacter falsenii</name>
    <dbReference type="NCBI Taxonomy" id="343874"/>
    <lineage>
        <taxon>Bacteria</taxon>
        <taxon>Pseudomonadati</taxon>
        <taxon>Bacteroidota</taxon>
        <taxon>Flavobacteriia</taxon>
        <taxon>Flavobacteriales</taxon>
        <taxon>Weeksellaceae</taxon>
        <taxon>Empedobacter</taxon>
    </lineage>
</organism>
<dbReference type="NCBIfam" id="NF041635">
    <property type="entry name" value="STM3941_fam"/>
    <property type="match status" value="1"/>
</dbReference>
<keyword evidence="1" id="KW-1133">Transmembrane helix</keyword>
<proteinExistence type="predicted"/>
<dbReference type="AlphaFoldDB" id="A0A376G7F0"/>
<accession>A0A376G7F0</accession>
<feature type="transmembrane region" description="Helical" evidence="1">
    <location>
        <begin position="106"/>
        <end position="131"/>
    </location>
</feature>
<sequence>MKKGSDIIVYVVGILFTIGSLLIFIISYKKDRLSEVVQEPKSYLGFGLMAICYYLLKSKKKLNSNDATIKKTKVIATLIMSVLFVNAGLFILFSDINYNRYIPNELIKYIVGCLAIIFFGGIMIISLRTLWIIYFKKLKFYYFENDSFNFYNPLNSRYIKIPIQEIEKFDSINYFNNDFILIIVEDEGNYLNRLEKFLAKFNKRNFGTYYCFNLNTTNLDEQKALKDLNKELNTLKN</sequence>
<dbReference type="InterPro" id="IPR048136">
    <property type="entry name" value="STM3941-like"/>
</dbReference>
<keyword evidence="1" id="KW-0812">Transmembrane</keyword>